<dbReference type="PANTHER" id="PTHR32179">
    <property type="entry name" value="NICOTINATE-NUCLEOTIDE PYROPHOSPHORYLASE [CARBOXYLATING]"/>
    <property type="match status" value="1"/>
</dbReference>
<dbReference type="PIRSF" id="PIRSF006250">
    <property type="entry name" value="NadC_ModD"/>
    <property type="match status" value="1"/>
</dbReference>
<evidence type="ECO:0000256" key="4">
    <source>
        <dbReference type="ARBA" id="ARBA00022679"/>
    </source>
</evidence>
<dbReference type="InterPro" id="IPR037128">
    <property type="entry name" value="Quinolinate_PRibosylTase_N_sf"/>
</dbReference>
<dbReference type="HOGENOM" id="CLU_039622_2_1_5"/>
<dbReference type="Pfam" id="PF01729">
    <property type="entry name" value="QRPTase_C"/>
    <property type="match status" value="1"/>
</dbReference>
<keyword evidence="4 5" id="KW-0808">Transferase</keyword>
<dbReference type="PANTHER" id="PTHR32179:SF4">
    <property type="entry name" value="PYROPHOSPHORYLASE MODD-RELATED"/>
    <property type="match status" value="1"/>
</dbReference>
<dbReference type="Gene3D" id="3.90.1170.20">
    <property type="entry name" value="Quinolinate phosphoribosyl transferase, N-terminal domain"/>
    <property type="match status" value="1"/>
</dbReference>
<dbReference type="InterPro" id="IPR022412">
    <property type="entry name" value="Quinolinate_PRibosylTrfase_N"/>
</dbReference>
<dbReference type="KEGG" id="rsq:Rsph17025_4317"/>
<feature type="domain" description="Quinolinate phosphoribosyl transferase N-terminal" evidence="7">
    <location>
        <begin position="21"/>
        <end position="103"/>
    </location>
</feature>
<dbReference type="AlphaFoldDB" id="A4X0J8"/>
<dbReference type="eggNOG" id="COG0157">
    <property type="taxonomic scope" value="Bacteria"/>
</dbReference>
<proteinExistence type="inferred from homology"/>
<dbReference type="InterPro" id="IPR027277">
    <property type="entry name" value="NadC/ModD"/>
</dbReference>
<dbReference type="SUPFAM" id="SSF51690">
    <property type="entry name" value="Nicotinate/Quinolinate PRTase C-terminal domain-like"/>
    <property type="match status" value="1"/>
</dbReference>
<dbReference type="CDD" id="cd01573">
    <property type="entry name" value="modD_like"/>
    <property type="match status" value="1"/>
</dbReference>
<keyword evidence="3 5" id="KW-0328">Glycosyltransferase</keyword>
<geneLocation type="plasmid" evidence="8">
    <name>pRSPA03</name>
</geneLocation>
<dbReference type="FunFam" id="3.20.20.70:FF:000030">
    <property type="entry name" value="Nicotinate-nucleotide pyrophosphorylase, carboxylating"/>
    <property type="match status" value="1"/>
</dbReference>
<evidence type="ECO:0000256" key="2">
    <source>
        <dbReference type="ARBA" id="ARBA00019205"/>
    </source>
</evidence>
<dbReference type="EMBL" id="CP000664">
    <property type="protein sequence ID" value="ABP73162.1"/>
    <property type="molecule type" value="Genomic_DNA"/>
</dbReference>
<dbReference type="InterPro" id="IPR002638">
    <property type="entry name" value="Quinolinate_PRibosylTrfase_C"/>
</dbReference>
<dbReference type="NCBIfam" id="TIGR01334">
    <property type="entry name" value="modD"/>
    <property type="match status" value="1"/>
</dbReference>
<evidence type="ECO:0000256" key="1">
    <source>
        <dbReference type="ARBA" id="ARBA00009400"/>
    </source>
</evidence>
<dbReference type="GO" id="GO:0034213">
    <property type="term" value="P:quinolinate catabolic process"/>
    <property type="evidence" value="ECO:0007669"/>
    <property type="project" value="TreeGrafter"/>
</dbReference>
<protein>
    <recommendedName>
        <fullName evidence="2">Putative pyrophosphorylase ModD</fullName>
    </recommendedName>
</protein>
<dbReference type="GO" id="GO:0009435">
    <property type="term" value="P:NAD+ biosynthetic process"/>
    <property type="evidence" value="ECO:0007669"/>
    <property type="project" value="InterPro"/>
</dbReference>
<organism evidence="8">
    <name type="scientific">Cereibacter sphaeroides (strain ATCC 17025 / ATH 2.4.3)</name>
    <name type="common">Rhodobacter sphaeroides</name>
    <dbReference type="NCBI Taxonomy" id="349102"/>
    <lineage>
        <taxon>Bacteria</taxon>
        <taxon>Pseudomonadati</taxon>
        <taxon>Pseudomonadota</taxon>
        <taxon>Alphaproteobacteria</taxon>
        <taxon>Rhodobacterales</taxon>
        <taxon>Paracoccaceae</taxon>
        <taxon>Cereibacter</taxon>
    </lineage>
</organism>
<dbReference type="Gene3D" id="3.20.20.70">
    <property type="entry name" value="Aldolase class I"/>
    <property type="match status" value="1"/>
</dbReference>
<dbReference type="GO" id="GO:0005737">
    <property type="term" value="C:cytoplasm"/>
    <property type="evidence" value="ECO:0007669"/>
    <property type="project" value="TreeGrafter"/>
</dbReference>
<evidence type="ECO:0000259" key="6">
    <source>
        <dbReference type="Pfam" id="PF01729"/>
    </source>
</evidence>
<dbReference type="InterPro" id="IPR006242">
    <property type="entry name" value="ModD"/>
</dbReference>
<reference evidence="8" key="1">
    <citation type="submission" date="2007-04" db="EMBL/GenBank/DDBJ databases">
        <title>Complete sequence of plasmid pRSPA03 of Rhodobacter sphaeroides ATCC 17025.</title>
        <authorList>
            <consortium name="US DOE Joint Genome Institute"/>
            <person name="Copeland A."/>
            <person name="Lucas S."/>
            <person name="Lapidus A."/>
            <person name="Barry K."/>
            <person name="Detter J.C."/>
            <person name="Glavina del Rio T."/>
            <person name="Hammon N."/>
            <person name="Israni S."/>
            <person name="Dalin E."/>
            <person name="Tice H."/>
            <person name="Pitluck S."/>
            <person name="Chertkov O."/>
            <person name="Brettin T."/>
            <person name="Bruce D."/>
            <person name="Han C."/>
            <person name="Schmutz J."/>
            <person name="Larimer F."/>
            <person name="Land M."/>
            <person name="Hauser L."/>
            <person name="Kyrpides N."/>
            <person name="Kim E."/>
            <person name="Richardson P."/>
            <person name="Mackenzie C."/>
            <person name="Choudhary M."/>
            <person name="Donohue T.J."/>
            <person name="Kaplan S."/>
        </authorList>
    </citation>
    <scope>NUCLEOTIDE SEQUENCE [LARGE SCALE GENOMIC DNA]</scope>
    <source>
        <strain evidence="8">ATCC 17025</strain>
        <plasmid evidence="8">pRSPA03</plasmid>
    </source>
</reference>
<dbReference type="GO" id="GO:0004514">
    <property type="term" value="F:nicotinate-nucleotide diphosphorylase (carboxylating) activity"/>
    <property type="evidence" value="ECO:0007669"/>
    <property type="project" value="InterPro"/>
</dbReference>
<evidence type="ECO:0000256" key="3">
    <source>
        <dbReference type="ARBA" id="ARBA00022676"/>
    </source>
</evidence>
<dbReference type="InterPro" id="IPR036068">
    <property type="entry name" value="Nicotinate_pribotase-like_C"/>
</dbReference>
<dbReference type="Pfam" id="PF02749">
    <property type="entry name" value="QRPTase_N"/>
    <property type="match status" value="1"/>
</dbReference>
<dbReference type="BioCyc" id="RSPH349102:G1G8M-4453-MONOMER"/>
<accession>A4X0J8</accession>
<gene>
    <name evidence="8" type="ordered locus">Rsph17025_4317</name>
</gene>
<comment type="similarity">
    <text evidence="1 5">Belongs to the NadC/ModD family.</text>
</comment>
<evidence type="ECO:0000313" key="8">
    <source>
        <dbReference type="EMBL" id="ABP73162.1"/>
    </source>
</evidence>
<keyword evidence="8" id="KW-0614">Plasmid</keyword>
<dbReference type="SUPFAM" id="SSF54675">
    <property type="entry name" value="Nicotinate/Quinolinate PRTase N-terminal domain-like"/>
    <property type="match status" value="1"/>
</dbReference>
<sequence>MFLIDDQALLALIREDVPFGDLTTRSLGFGRSRGHLVMAARDPMTLCAVEEAARIFELLGCAADLAAASGEARAPGDMILAAAGSAEALLAGWKVAQVLVEWAAGLASAARELVDAATAARPGVVVACTRKSVPGTRALALKAVTSGGATIHRAGLSDTVLLFPEHRAFAPGCLKGQLMRLRLACPERHIVVEVTHHDEALRAAEWGADVVQLEKFAPEAVARVVAELSGSPARVAAAGGITTANAADYAATGADVLVTSSPYHARPRDVAVTLEGVPSS</sequence>
<evidence type="ECO:0000259" key="7">
    <source>
        <dbReference type="Pfam" id="PF02749"/>
    </source>
</evidence>
<name>A4X0J8_CERS5</name>
<feature type="domain" description="Quinolinate phosphoribosyl transferase C-terminal" evidence="6">
    <location>
        <begin position="107"/>
        <end position="269"/>
    </location>
</feature>
<dbReference type="InterPro" id="IPR013785">
    <property type="entry name" value="Aldolase_TIM"/>
</dbReference>
<evidence type="ECO:0000256" key="5">
    <source>
        <dbReference type="PIRNR" id="PIRNR006250"/>
    </source>
</evidence>